<name>A0ABV7M2E6_9GAMM</name>
<dbReference type="EMBL" id="JBHRUH010000012">
    <property type="protein sequence ID" value="MFC3292074.1"/>
    <property type="molecule type" value="Genomic_DNA"/>
</dbReference>
<feature type="compositionally biased region" description="Basic and acidic residues" evidence="6">
    <location>
        <begin position="308"/>
        <end position="321"/>
    </location>
</feature>
<dbReference type="RefSeq" id="WP_019017524.1">
    <property type="nucleotide sequence ID" value="NZ_BMXD01000003.1"/>
</dbReference>
<feature type="transmembrane region" description="Helical" evidence="7">
    <location>
        <begin position="108"/>
        <end position="126"/>
    </location>
</feature>
<sequence length="321" mass="34576">MKNRDSAASHGRHAYTPTHIPRKGWSEVLKRVKDDIGRDHVSLVAAGVAFYSLLALFPAIVAVISIWGLLFDPQQISQQISSISHLLPQQAAEIIRQQAQQASSGNSAGMGLAAIGGILLAVYSASRGIKGLMEGLNIVYGEEEKRGFIKKTAIILGLTLGAVIMAVITLGTITAIPALVNVLGLDGTVGTLISLLRWPLLLIVMILALGILFRYAPDRKKPRWQWASAGSIIAVPLWLIGSIGFSIYVRNFASYNETYGSLGAVVILLMWFWLSAFIVLMGAELNSELERQTQHDTTAGGDQPVGERGAHAADSVARDNR</sequence>
<keyword evidence="5 7" id="KW-0472">Membrane</keyword>
<dbReference type="Proteomes" id="UP001595640">
    <property type="component" value="Unassembled WGS sequence"/>
</dbReference>
<organism evidence="8 9">
    <name type="scientific">Modicisalibacter luteus</name>
    <dbReference type="NCBI Taxonomy" id="453962"/>
    <lineage>
        <taxon>Bacteria</taxon>
        <taxon>Pseudomonadati</taxon>
        <taxon>Pseudomonadota</taxon>
        <taxon>Gammaproteobacteria</taxon>
        <taxon>Oceanospirillales</taxon>
        <taxon>Halomonadaceae</taxon>
        <taxon>Modicisalibacter</taxon>
    </lineage>
</organism>
<dbReference type="NCBIfam" id="TIGR00765">
    <property type="entry name" value="yihY_not_rbn"/>
    <property type="match status" value="1"/>
</dbReference>
<feature type="transmembrane region" description="Helical" evidence="7">
    <location>
        <begin position="261"/>
        <end position="283"/>
    </location>
</feature>
<evidence type="ECO:0000256" key="4">
    <source>
        <dbReference type="ARBA" id="ARBA00022989"/>
    </source>
</evidence>
<evidence type="ECO:0000256" key="1">
    <source>
        <dbReference type="ARBA" id="ARBA00004651"/>
    </source>
</evidence>
<proteinExistence type="predicted"/>
<reference evidence="9" key="1">
    <citation type="journal article" date="2019" name="Int. J. Syst. Evol. Microbiol.">
        <title>The Global Catalogue of Microorganisms (GCM) 10K type strain sequencing project: providing services to taxonomists for standard genome sequencing and annotation.</title>
        <authorList>
            <consortium name="The Broad Institute Genomics Platform"/>
            <consortium name="The Broad Institute Genome Sequencing Center for Infectious Disease"/>
            <person name="Wu L."/>
            <person name="Ma J."/>
        </authorList>
    </citation>
    <scope>NUCLEOTIDE SEQUENCE [LARGE SCALE GENOMIC DNA]</scope>
    <source>
        <strain evidence="9">KCTC 12847</strain>
    </source>
</reference>
<evidence type="ECO:0000313" key="9">
    <source>
        <dbReference type="Proteomes" id="UP001595640"/>
    </source>
</evidence>
<dbReference type="PANTHER" id="PTHR30213">
    <property type="entry name" value="INNER MEMBRANE PROTEIN YHJD"/>
    <property type="match status" value="1"/>
</dbReference>
<dbReference type="PANTHER" id="PTHR30213:SF0">
    <property type="entry name" value="UPF0761 MEMBRANE PROTEIN YIHY"/>
    <property type="match status" value="1"/>
</dbReference>
<evidence type="ECO:0000256" key="7">
    <source>
        <dbReference type="SAM" id="Phobius"/>
    </source>
</evidence>
<evidence type="ECO:0000256" key="5">
    <source>
        <dbReference type="ARBA" id="ARBA00023136"/>
    </source>
</evidence>
<keyword evidence="2" id="KW-1003">Cell membrane</keyword>
<evidence type="ECO:0000256" key="6">
    <source>
        <dbReference type="SAM" id="MobiDB-lite"/>
    </source>
</evidence>
<feature type="region of interest" description="Disordered" evidence="6">
    <location>
        <begin position="293"/>
        <end position="321"/>
    </location>
</feature>
<feature type="transmembrane region" description="Helical" evidence="7">
    <location>
        <begin position="196"/>
        <end position="215"/>
    </location>
</feature>
<feature type="transmembrane region" description="Helical" evidence="7">
    <location>
        <begin position="227"/>
        <end position="249"/>
    </location>
</feature>
<dbReference type="InterPro" id="IPR017039">
    <property type="entry name" value="Virul_fac_BrkB"/>
</dbReference>
<comment type="subcellular location">
    <subcellularLocation>
        <location evidence="1">Cell membrane</location>
        <topology evidence="1">Multi-pass membrane protein</topology>
    </subcellularLocation>
</comment>
<feature type="transmembrane region" description="Helical" evidence="7">
    <location>
        <begin position="153"/>
        <end position="176"/>
    </location>
</feature>
<dbReference type="Pfam" id="PF03631">
    <property type="entry name" value="Virul_fac_BrkB"/>
    <property type="match status" value="1"/>
</dbReference>
<comment type="caution">
    <text evidence="8">The sequence shown here is derived from an EMBL/GenBank/DDBJ whole genome shotgun (WGS) entry which is preliminary data.</text>
</comment>
<evidence type="ECO:0000313" key="8">
    <source>
        <dbReference type="EMBL" id="MFC3292074.1"/>
    </source>
</evidence>
<accession>A0ABV7M2E6</accession>
<keyword evidence="4 7" id="KW-1133">Transmembrane helix</keyword>
<dbReference type="PIRSF" id="PIRSF035875">
    <property type="entry name" value="RNase_BN"/>
    <property type="match status" value="1"/>
</dbReference>
<feature type="transmembrane region" description="Helical" evidence="7">
    <location>
        <begin position="41"/>
        <end position="67"/>
    </location>
</feature>
<keyword evidence="3 7" id="KW-0812">Transmembrane</keyword>
<keyword evidence="9" id="KW-1185">Reference proteome</keyword>
<evidence type="ECO:0000256" key="3">
    <source>
        <dbReference type="ARBA" id="ARBA00022692"/>
    </source>
</evidence>
<gene>
    <name evidence="8" type="ORF">ACFOEI_08310</name>
</gene>
<protein>
    <submittedName>
        <fullName evidence="8">YihY/virulence factor BrkB family protein</fullName>
    </submittedName>
</protein>
<evidence type="ECO:0000256" key="2">
    <source>
        <dbReference type="ARBA" id="ARBA00022475"/>
    </source>
</evidence>